<dbReference type="Proteomes" id="UP000192674">
    <property type="component" value="Unassembled WGS sequence"/>
</dbReference>
<sequence>MINFDLTRAISYWDQGGSMRNLVSWKRAVATLVSLVAGIFLLAVIPANAQPVTQGSFAASGDPGDWVTGGGSYSYTTDAGDVMNVSGNGNHVAVSVDGKNGDYWTLDLAAVQGKPLVAGVYDGALRYPFQGAAAPGLDFSGNHRGCNELSGTFTIQDIAFGPNGYVHKLHASFVQHCEHGAPAARGEVHIDNAPPPAELDLGLDISVEGEANSINGKAHVKGTVSCTVAAKVTINGRVTQIKNQVLIRGDYSTQVDCKPGGPVPWTAAADPTGTTPFQAGKAEVLSRASAVDPTYGNPVTEEKTTVVTLRKV</sequence>
<protein>
    <submittedName>
        <fullName evidence="2">Uncharacterized protein</fullName>
    </submittedName>
</protein>
<evidence type="ECO:0000313" key="3">
    <source>
        <dbReference type="Proteomes" id="UP000192674"/>
    </source>
</evidence>
<keyword evidence="1" id="KW-0812">Transmembrane</keyword>
<keyword evidence="1" id="KW-1133">Transmembrane helix</keyword>
<evidence type="ECO:0000256" key="1">
    <source>
        <dbReference type="SAM" id="Phobius"/>
    </source>
</evidence>
<evidence type="ECO:0000313" key="2">
    <source>
        <dbReference type="EMBL" id="SMD20193.1"/>
    </source>
</evidence>
<reference evidence="2 3" key="1">
    <citation type="submission" date="2017-04" db="EMBL/GenBank/DDBJ databases">
        <authorList>
            <person name="Afonso C.L."/>
            <person name="Miller P.J."/>
            <person name="Scott M.A."/>
            <person name="Spackman E."/>
            <person name="Goraichik I."/>
            <person name="Dimitrov K.M."/>
            <person name="Suarez D.L."/>
            <person name="Swayne D.E."/>
        </authorList>
    </citation>
    <scope>NUCLEOTIDE SEQUENCE [LARGE SCALE GENOMIC DNA]</scope>
    <source>
        <strain evidence="2 3">DSM 43828</strain>
    </source>
</reference>
<accession>A0A1W2FEB4</accession>
<feature type="transmembrane region" description="Helical" evidence="1">
    <location>
        <begin position="28"/>
        <end position="47"/>
    </location>
</feature>
<keyword evidence="1" id="KW-0472">Membrane</keyword>
<keyword evidence="3" id="KW-1185">Reference proteome</keyword>
<dbReference type="EMBL" id="FWXV01000006">
    <property type="protein sequence ID" value="SMD20193.1"/>
    <property type="molecule type" value="Genomic_DNA"/>
</dbReference>
<dbReference type="AlphaFoldDB" id="A0A1W2FEB4"/>
<name>A0A1W2FEB4_KIBAR</name>
<organism evidence="2 3">
    <name type="scientific">Kibdelosporangium aridum</name>
    <dbReference type="NCBI Taxonomy" id="2030"/>
    <lineage>
        <taxon>Bacteria</taxon>
        <taxon>Bacillati</taxon>
        <taxon>Actinomycetota</taxon>
        <taxon>Actinomycetes</taxon>
        <taxon>Pseudonocardiales</taxon>
        <taxon>Pseudonocardiaceae</taxon>
        <taxon>Kibdelosporangium</taxon>
    </lineage>
</organism>
<gene>
    <name evidence="2" type="ORF">SAMN05661093_06267</name>
</gene>
<proteinExistence type="predicted"/>